<dbReference type="InterPro" id="IPR050131">
    <property type="entry name" value="Peptidase_S8_subtilisin-like"/>
</dbReference>
<dbReference type="SUPFAM" id="SSF52743">
    <property type="entry name" value="Subtilisin-like"/>
    <property type="match status" value="1"/>
</dbReference>
<name>A0ABR1UMW6_9PEZI</name>
<dbReference type="Pfam" id="PF00082">
    <property type="entry name" value="Peptidase_S8"/>
    <property type="match status" value="1"/>
</dbReference>
<dbReference type="Gene3D" id="3.40.50.200">
    <property type="entry name" value="Peptidase S8/S53 domain"/>
    <property type="match status" value="1"/>
</dbReference>
<evidence type="ECO:0000256" key="1">
    <source>
        <dbReference type="ARBA" id="ARBA00011073"/>
    </source>
</evidence>
<dbReference type="CDD" id="cd00306">
    <property type="entry name" value="Peptidases_S8_S53"/>
    <property type="match status" value="1"/>
</dbReference>
<accession>A0ABR1UMW6</accession>
<keyword evidence="4" id="KW-0720">Serine protease</keyword>
<dbReference type="EMBL" id="JAQQWM010000006">
    <property type="protein sequence ID" value="KAK8059238.1"/>
    <property type="molecule type" value="Genomic_DNA"/>
</dbReference>
<organism evidence="7 8">
    <name type="scientific">Apiospora saccharicola</name>
    <dbReference type="NCBI Taxonomy" id="335842"/>
    <lineage>
        <taxon>Eukaryota</taxon>
        <taxon>Fungi</taxon>
        <taxon>Dikarya</taxon>
        <taxon>Ascomycota</taxon>
        <taxon>Pezizomycotina</taxon>
        <taxon>Sordariomycetes</taxon>
        <taxon>Xylariomycetidae</taxon>
        <taxon>Amphisphaeriales</taxon>
        <taxon>Apiosporaceae</taxon>
        <taxon>Apiospora</taxon>
    </lineage>
</organism>
<comment type="similarity">
    <text evidence="1 5">Belongs to the peptidase S8 family.</text>
</comment>
<gene>
    <name evidence="7" type="ORF">PG996_009168</name>
</gene>
<reference evidence="7 8" key="1">
    <citation type="submission" date="2023-01" db="EMBL/GenBank/DDBJ databases">
        <title>Analysis of 21 Apiospora genomes using comparative genomics revels a genus with tremendous synthesis potential of carbohydrate active enzymes and secondary metabolites.</title>
        <authorList>
            <person name="Sorensen T."/>
        </authorList>
    </citation>
    <scope>NUCLEOTIDE SEQUENCE [LARGE SCALE GENOMIC DNA]</scope>
    <source>
        <strain evidence="7 8">CBS 83171</strain>
    </source>
</reference>
<dbReference type="PANTHER" id="PTHR43806:SF11">
    <property type="entry name" value="CEREVISIN-RELATED"/>
    <property type="match status" value="1"/>
</dbReference>
<dbReference type="PANTHER" id="PTHR43806">
    <property type="entry name" value="PEPTIDASE S8"/>
    <property type="match status" value="1"/>
</dbReference>
<proteinExistence type="inferred from homology"/>
<evidence type="ECO:0000259" key="6">
    <source>
        <dbReference type="Pfam" id="PF00082"/>
    </source>
</evidence>
<evidence type="ECO:0000313" key="8">
    <source>
        <dbReference type="Proteomes" id="UP001446871"/>
    </source>
</evidence>
<evidence type="ECO:0000256" key="5">
    <source>
        <dbReference type="PROSITE-ProRule" id="PRU01240"/>
    </source>
</evidence>
<dbReference type="PROSITE" id="PS51892">
    <property type="entry name" value="SUBTILASE"/>
    <property type="match status" value="1"/>
</dbReference>
<comment type="caution">
    <text evidence="7">The sequence shown here is derived from an EMBL/GenBank/DDBJ whole genome shotgun (WGS) entry which is preliminary data.</text>
</comment>
<feature type="domain" description="Peptidase S8/S53" evidence="6">
    <location>
        <begin position="3"/>
        <end position="171"/>
    </location>
</feature>
<evidence type="ECO:0000256" key="4">
    <source>
        <dbReference type="ARBA" id="ARBA00022825"/>
    </source>
</evidence>
<sequence length="233" mass="25288">MRIAPEADIFVARVAKTPEDLGDVENVANAIEWAQRECKADLISMSFGYTKDHLPISKAIRSAINDRDESVVFFAAAANSGANATELFPARHESVISIRGTSSNGYIADFNPPLNRREHVALATLGTEVPSEPLSSDVSQKPSVKSGTSIATAISVGIAGLLLTYVNRQSGRQSYNGVKSRLHTRRGMLAMLENISTPSIHRDFLYIKPWCLEGLPADTLWARFEATLLGSGE</sequence>
<protein>
    <recommendedName>
        <fullName evidence="6">Peptidase S8/S53 domain-containing protein</fullName>
    </recommendedName>
</protein>
<keyword evidence="2" id="KW-0645">Protease</keyword>
<evidence type="ECO:0000256" key="3">
    <source>
        <dbReference type="ARBA" id="ARBA00022801"/>
    </source>
</evidence>
<keyword evidence="8" id="KW-1185">Reference proteome</keyword>
<evidence type="ECO:0000313" key="7">
    <source>
        <dbReference type="EMBL" id="KAK8059238.1"/>
    </source>
</evidence>
<keyword evidence="3" id="KW-0378">Hydrolase</keyword>
<dbReference type="InterPro" id="IPR000209">
    <property type="entry name" value="Peptidase_S8/S53_dom"/>
</dbReference>
<comment type="caution">
    <text evidence="5">Lacks conserved residue(s) required for the propagation of feature annotation.</text>
</comment>
<evidence type="ECO:0000256" key="2">
    <source>
        <dbReference type="ARBA" id="ARBA00022670"/>
    </source>
</evidence>
<dbReference type="InterPro" id="IPR036852">
    <property type="entry name" value="Peptidase_S8/S53_dom_sf"/>
</dbReference>
<dbReference type="Proteomes" id="UP001446871">
    <property type="component" value="Unassembled WGS sequence"/>
</dbReference>